<dbReference type="AlphaFoldDB" id="A0AAV5D928"/>
<dbReference type="PROSITE" id="PS51174">
    <property type="entry name" value="BARWIN_3"/>
    <property type="match status" value="1"/>
</dbReference>
<name>A0AAV5D928_ELECO</name>
<dbReference type="Gene3D" id="2.40.40.10">
    <property type="entry name" value="RlpA-like domain"/>
    <property type="match status" value="2"/>
</dbReference>
<keyword evidence="1" id="KW-1015">Disulfide bond</keyword>
<dbReference type="GO" id="GO:0042742">
    <property type="term" value="P:defense response to bacterium"/>
    <property type="evidence" value="ECO:0007669"/>
    <property type="project" value="InterPro"/>
</dbReference>
<dbReference type="InterPro" id="IPR001153">
    <property type="entry name" value="Barwin_dom"/>
</dbReference>
<keyword evidence="4" id="KW-1185">Reference proteome</keyword>
<evidence type="ECO:0000259" key="2">
    <source>
        <dbReference type="PROSITE" id="PS51174"/>
    </source>
</evidence>
<reference evidence="3" key="2">
    <citation type="submission" date="2021-12" db="EMBL/GenBank/DDBJ databases">
        <title>Resequencing data analysis of finger millet.</title>
        <authorList>
            <person name="Hatakeyama M."/>
            <person name="Aluri S."/>
            <person name="Balachadran M.T."/>
            <person name="Sivarajan S.R."/>
            <person name="Poveda L."/>
            <person name="Shimizu-Inatsugi R."/>
            <person name="Schlapbach R."/>
            <person name="Sreeman S.M."/>
            <person name="Shimizu K.K."/>
        </authorList>
    </citation>
    <scope>NUCLEOTIDE SEQUENCE</scope>
</reference>
<dbReference type="InterPro" id="IPR036908">
    <property type="entry name" value="RlpA-like_sf"/>
</dbReference>
<sequence>MPPLPQAGEHWTYELRQKNGWDLNRVSAYCATAPRGTPIDKPLSWRQQYGLTAFCGPSGPRGQDSCGRCIRVRKNCPGLNRKPSCCFFLLENISFLAILFATRAFKALKDGELLQVTNRGTGASTIARIVDQCSNGGLDLFETVFKIIDTDGQGYQIGHLNVDYEFVGC</sequence>
<protein>
    <recommendedName>
        <fullName evidence="2">Barwin domain-containing protein</fullName>
    </recommendedName>
</protein>
<dbReference type="PRINTS" id="PR00602">
    <property type="entry name" value="BARWIN"/>
</dbReference>
<organism evidence="3 4">
    <name type="scientific">Eleusine coracana subsp. coracana</name>
    <dbReference type="NCBI Taxonomy" id="191504"/>
    <lineage>
        <taxon>Eukaryota</taxon>
        <taxon>Viridiplantae</taxon>
        <taxon>Streptophyta</taxon>
        <taxon>Embryophyta</taxon>
        <taxon>Tracheophyta</taxon>
        <taxon>Spermatophyta</taxon>
        <taxon>Magnoliopsida</taxon>
        <taxon>Liliopsida</taxon>
        <taxon>Poales</taxon>
        <taxon>Poaceae</taxon>
        <taxon>PACMAD clade</taxon>
        <taxon>Chloridoideae</taxon>
        <taxon>Cynodonteae</taxon>
        <taxon>Eleusininae</taxon>
        <taxon>Eleusine</taxon>
    </lineage>
</organism>
<proteinExistence type="predicted"/>
<dbReference type="Pfam" id="PF00967">
    <property type="entry name" value="Barwin"/>
    <property type="match status" value="2"/>
</dbReference>
<dbReference type="GO" id="GO:0050832">
    <property type="term" value="P:defense response to fungus"/>
    <property type="evidence" value="ECO:0007669"/>
    <property type="project" value="InterPro"/>
</dbReference>
<accession>A0AAV5D928</accession>
<dbReference type="Proteomes" id="UP001054889">
    <property type="component" value="Unassembled WGS sequence"/>
</dbReference>
<evidence type="ECO:0000256" key="1">
    <source>
        <dbReference type="ARBA" id="ARBA00023157"/>
    </source>
</evidence>
<reference evidence="3" key="1">
    <citation type="journal article" date="2018" name="DNA Res.">
        <title>Multiple hybrid de novo genome assembly of finger millet, an orphan allotetraploid crop.</title>
        <authorList>
            <person name="Hatakeyama M."/>
            <person name="Aluri S."/>
            <person name="Balachadran M.T."/>
            <person name="Sivarajan S.R."/>
            <person name="Patrignani A."/>
            <person name="Gruter S."/>
            <person name="Poveda L."/>
            <person name="Shimizu-Inatsugi R."/>
            <person name="Baeten J."/>
            <person name="Francoijs K.J."/>
            <person name="Nataraja K.N."/>
            <person name="Reddy Y.A.N."/>
            <person name="Phadnis S."/>
            <person name="Ravikumar R.L."/>
            <person name="Schlapbach R."/>
            <person name="Sreeman S.M."/>
            <person name="Shimizu K.K."/>
        </authorList>
    </citation>
    <scope>NUCLEOTIDE SEQUENCE</scope>
</reference>
<dbReference type="PANTHER" id="PTHR46351:SF6">
    <property type="entry name" value="PATHOGENESIS-RELATED PROTEIN PR-4A"/>
    <property type="match status" value="1"/>
</dbReference>
<gene>
    <name evidence="3" type="primary">ga24377</name>
    <name evidence="3" type="ORF">PR202_ga24377</name>
</gene>
<dbReference type="EMBL" id="BQKI01000013">
    <property type="protein sequence ID" value="GJN06627.1"/>
    <property type="molecule type" value="Genomic_DNA"/>
</dbReference>
<feature type="domain" description="Barwin" evidence="2">
    <location>
        <begin position="4"/>
        <end position="169"/>
    </location>
</feature>
<dbReference type="PANTHER" id="PTHR46351">
    <property type="entry name" value="WOUND-INDUCED PROTEIN WIN2"/>
    <property type="match status" value="1"/>
</dbReference>
<dbReference type="InterPro" id="IPR044301">
    <property type="entry name" value="PR4"/>
</dbReference>
<dbReference type="GO" id="GO:0004540">
    <property type="term" value="F:RNA nuclease activity"/>
    <property type="evidence" value="ECO:0007669"/>
    <property type="project" value="InterPro"/>
</dbReference>
<comment type="caution">
    <text evidence="3">The sequence shown here is derived from an EMBL/GenBank/DDBJ whole genome shotgun (WGS) entry which is preliminary data.</text>
</comment>
<evidence type="ECO:0000313" key="3">
    <source>
        <dbReference type="EMBL" id="GJN06627.1"/>
    </source>
</evidence>
<evidence type="ECO:0000313" key="4">
    <source>
        <dbReference type="Proteomes" id="UP001054889"/>
    </source>
</evidence>
<dbReference type="SUPFAM" id="SSF50685">
    <property type="entry name" value="Barwin-like endoglucanases"/>
    <property type="match status" value="2"/>
</dbReference>